<dbReference type="AlphaFoldDB" id="A0A7J6T7Z6"/>
<reference evidence="1 2" key="1">
    <citation type="submission" date="2020-04" db="EMBL/GenBank/DDBJ databases">
        <title>Perkinsus olseni comparative genomics.</title>
        <authorList>
            <person name="Bogema D.R."/>
        </authorList>
    </citation>
    <scope>NUCLEOTIDE SEQUENCE [LARGE SCALE GENOMIC DNA]</scope>
    <source>
        <strain evidence="1">ATCC PRA-205</strain>
    </source>
</reference>
<dbReference type="EMBL" id="JABANM010009407">
    <property type="protein sequence ID" value="KAF4740987.1"/>
    <property type="molecule type" value="Genomic_DNA"/>
</dbReference>
<gene>
    <name evidence="1" type="ORF">FOZ62_011498</name>
</gene>
<comment type="caution">
    <text evidence="1">The sequence shown here is derived from an EMBL/GenBank/DDBJ whole genome shotgun (WGS) entry which is preliminary data.</text>
</comment>
<evidence type="ECO:0000313" key="2">
    <source>
        <dbReference type="Proteomes" id="UP000574390"/>
    </source>
</evidence>
<sequence length="189" mass="20835">TDTLCEQAFVEYLMAFRAFRDNKTVVASPCAAGCKGDVLGRQGMFSLRKGSKVADELKAIERYLLGRATPRASSRTTEVIKPSGTLNGVQKPDTNGMVTFKGESERPGSRLSFDVVGGKSVNELHCSVVACKDREYVPFPTRKPAEVQRSGLNMPVPLPDQRPLSTHLSTGSKCRVYSWSPFPWNEVYE</sequence>
<proteinExistence type="predicted"/>
<feature type="non-terminal residue" evidence="1">
    <location>
        <position position="1"/>
    </location>
</feature>
<dbReference type="Proteomes" id="UP000574390">
    <property type="component" value="Unassembled WGS sequence"/>
</dbReference>
<accession>A0A7J6T7Z6</accession>
<feature type="non-terminal residue" evidence="1">
    <location>
        <position position="189"/>
    </location>
</feature>
<evidence type="ECO:0000313" key="1">
    <source>
        <dbReference type="EMBL" id="KAF4740987.1"/>
    </source>
</evidence>
<name>A0A7J6T7Z6_PEROL</name>
<organism evidence="1 2">
    <name type="scientific">Perkinsus olseni</name>
    <name type="common">Perkinsus atlanticus</name>
    <dbReference type="NCBI Taxonomy" id="32597"/>
    <lineage>
        <taxon>Eukaryota</taxon>
        <taxon>Sar</taxon>
        <taxon>Alveolata</taxon>
        <taxon>Perkinsozoa</taxon>
        <taxon>Perkinsea</taxon>
        <taxon>Perkinsida</taxon>
        <taxon>Perkinsidae</taxon>
        <taxon>Perkinsus</taxon>
    </lineage>
</organism>
<protein>
    <submittedName>
        <fullName evidence="1">Uncharacterized protein</fullName>
    </submittedName>
</protein>